<dbReference type="Proteomes" id="UP000190188">
    <property type="component" value="Unassembled WGS sequence"/>
</dbReference>
<dbReference type="InterPro" id="IPR007612">
    <property type="entry name" value="LOR"/>
</dbReference>
<keyword evidence="2" id="KW-1185">Reference proteome</keyword>
<organism evidence="1 2">
    <name type="scientific">Paenibacillus selenitireducens</name>
    <dbReference type="NCBI Taxonomy" id="1324314"/>
    <lineage>
        <taxon>Bacteria</taxon>
        <taxon>Bacillati</taxon>
        <taxon>Bacillota</taxon>
        <taxon>Bacilli</taxon>
        <taxon>Bacillales</taxon>
        <taxon>Paenibacillaceae</taxon>
        <taxon>Paenibacillus</taxon>
    </lineage>
</organism>
<accession>A0A1T2XI21</accession>
<dbReference type="OrthoDB" id="2692055at2"/>
<name>A0A1T2XI21_9BACL</name>
<evidence type="ECO:0000313" key="2">
    <source>
        <dbReference type="Proteomes" id="UP000190188"/>
    </source>
</evidence>
<evidence type="ECO:0000313" key="1">
    <source>
        <dbReference type="EMBL" id="OPA79455.1"/>
    </source>
</evidence>
<dbReference type="EMBL" id="MSZX01000003">
    <property type="protein sequence ID" value="OPA79455.1"/>
    <property type="molecule type" value="Genomic_DNA"/>
</dbReference>
<proteinExistence type="predicted"/>
<gene>
    <name evidence="1" type="ORF">BVG16_10310</name>
</gene>
<sequence length="161" mass="18906">MRLMFRDRFFSSGETEIFSESREMLGTLDLRSAFTSSVDVYDQTGAIRCNGRFPMLSYKWEVTGPHGETLGRLRERMTFFSKKFTYETDGRGDYDIVSPAFSKEYEIFDMQEQLVARFEQTSSWFESGAYCLDNQSPRLDDYELVAVIMGMHEIQQRHHHN</sequence>
<protein>
    <recommendedName>
        <fullName evidence="3">LURP-one-related family protein</fullName>
    </recommendedName>
</protein>
<dbReference type="RefSeq" id="WP_078498454.1">
    <property type="nucleotide sequence ID" value="NZ_MSZX01000003.1"/>
</dbReference>
<dbReference type="Pfam" id="PF04525">
    <property type="entry name" value="LOR"/>
    <property type="match status" value="1"/>
</dbReference>
<evidence type="ECO:0008006" key="3">
    <source>
        <dbReference type="Google" id="ProtNLM"/>
    </source>
</evidence>
<dbReference type="AlphaFoldDB" id="A0A1T2XI21"/>
<comment type="caution">
    <text evidence="1">The sequence shown here is derived from an EMBL/GenBank/DDBJ whole genome shotgun (WGS) entry which is preliminary data.</text>
</comment>
<reference evidence="1 2" key="1">
    <citation type="submission" date="2017-01" db="EMBL/GenBank/DDBJ databases">
        <title>Genome analysis of Paenibacillus selenitrireducens ES3-24.</title>
        <authorList>
            <person name="Xu D."/>
            <person name="Yao R."/>
            <person name="Zheng S."/>
        </authorList>
    </citation>
    <scope>NUCLEOTIDE SEQUENCE [LARGE SCALE GENOMIC DNA]</scope>
    <source>
        <strain evidence="1 2">ES3-24</strain>
    </source>
</reference>